<dbReference type="SUPFAM" id="SSF53901">
    <property type="entry name" value="Thiolase-like"/>
    <property type="match status" value="2"/>
</dbReference>
<keyword evidence="16" id="KW-1185">Reference proteome</keyword>
<dbReference type="PIRSF" id="PIRSF000447">
    <property type="entry name" value="KAS_II"/>
    <property type="match status" value="1"/>
</dbReference>
<name>A0A1L8CJU8_9PROT</name>
<evidence type="ECO:0000256" key="8">
    <source>
        <dbReference type="ARBA" id="ARBA00023098"/>
    </source>
</evidence>
<dbReference type="PANTHER" id="PTHR11712">
    <property type="entry name" value="POLYKETIDE SYNTHASE-RELATED"/>
    <property type="match status" value="1"/>
</dbReference>
<evidence type="ECO:0000256" key="1">
    <source>
        <dbReference type="ARBA" id="ARBA00005194"/>
    </source>
</evidence>
<keyword evidence="7" id="KW-0276">Fatty acid metabolism</keyword>
<evidence type="ECO:0000259" key="14">
    <source>
        <dbReference type="PROSITE" id="PS52004"/>
    </source>
</evidence>
<comment type="function">
    <text evidence="11">Involved in the type II fatty acid elongation cycle. Catalyzes the elongation of a wide range of acyl-ACP by the addition of two carbons from malonyl-ACP to an acyl acceptor. Can efficiently catalyze the conversion of palmitoleoyl-ACP (cis-hexadec-9-enoyl-ACP) to cis-vaccenoyl-ACP (cis-octadec-11-enoyl-ACP), an essential step in the thermal regulation of fatty acid composition.</text>
</comment>
<evidence type="ECO:0000256" key="2">
    <source>
        <dbReference type="ARBA" id="ARBA00008467"/>
    </source>
</evidence>
<comment type="caution">
    <text evidence="15">The sequence shown here is derived from an EMBL/GenBank/DDBJ whole genome shotgun (WGS) entry which is preliminary data.</text>
</comment>
<dbReference type="SMART" id="SM00825">
    <property type="entry name" value="PKS_KS"/>
    <property type="match status" value="1"/>
</dbReference>
<dbReference type="InterPro" id="IPR018201">
    <property type="entry name" value="Ketoacyl_synth_AS"/>
</dbReference>
<organism evidence="15 16">
    <name type="scientific">Mariprofundus micogutta</name>
    <dbReference type="NCBI Taxonomy" id="1921010"/>
    <lineage>
        <taxon>Bacteria</taxon>
        <taxon>Pseudomonadati</taxon>
        <taxon>Pseudomonadota</taxon>
        <taxon>Candidatius Mariprofundia</taxon>
        <taxon>Mariprofundales</taxon>
        <taxon>Mariprofundaceae</taxon>
        <taxon>Mariprofundus</taxon>
    </lineage>
</organism>
<comment type="catalytic activity">
    <reaction evidence="11">
        <text>a fatty acyl-[ACP] + malonyl-[ACP] + H(+) = a 3-oxoacyl-[ACP] + holo-[ACP] + CO2</text>
        <dbReference type="Rhea" id="RHEA:22836"/>
        <dbReference type="Rhea" id="RHEA-COMP:9623"/>
        <dbReference type="Rhea" id="RHEA-COMP:9685"/>
        <dbReference type="Rhea" id="RHEA-COMP:9916"/>
        <dbReference type="Rhea" id="RHEA-COMP:14125"/>
        <dbReference type="ChEBI" id="CHEBI:15378"/>
        <dbReference type="ChEBI" id="CHEBI:16526"/>
        <dbReference type="ChEBI" id="CHEBI:64479"/>
        <dbReference type="ChEBI" id="CHEBI:78449"/>
        <dbReference type="ChEBI" id="CHEBI:78776"/>
        <dbReference type="ChEBI" id="CHEBI:138651"/>
    </reaction>
</comment>
<sequence length="414" mass="42911">MTRRVVVTGVGLVTPLGTGTNLTWDNLTAGKSGIRRISHFDAEATGMACTIAGEVPDFKVEDFINRKDARKMDRFIQFGVSASLMALEQSGLTIDDSNAERVGVAVGAGMGGLLTIEKTMRAYEAGGARKISPFFIPQTIINMTSGWVSMLTGAKGPNTAAVTACATGTHAVGDAFEIIARGDADAMVAGGSEAVICELGIGGFSAARALSTRNDEPERASRPWDVDRDGFVMGEGAGVMVLESLDSAKARGANILAEVIGYGMSGDAYHMTSPSPGGEGGGRCMKAALKRAGINPEDVDYINAHGTSTPAGDVAETQGIKSVFGDHAKKLMVSSSKSMTGHLLGAAGGIEAAFSVLAVHNGVVPPTINLENQDPECDLDYVPNEARDADIKVAVSNSFGFGGTNATVIVRKFD</sequence>
<dbReference type="PROSITE" id="PS52004">
    <property type="entry name" value="KS3_2"/>
    <property type="match status" value="1"/>
</dbReference>
<evidence type="ECO:0000313" key="16">
    <source>
        <dbReference type="Proteomes" id="UP000231632"/>
    </source>
</evidence>
<keyword evidence="8" id="KW-0443">Lipid metabolism</keyword>
<feature type="domain" description="Ketosynthase family 3 (KS3)" evidence="14">
    <location>
        <begin position="2"/>
        <end position="412"/>
    </location>
</feature>
<dbReference type="PANTHER" id="PTHR11712:SF336">
    <property type="entry name" value="3-OXOACYL-[ACYL-CARRIER-PROTEIN] SYNTHASE, MITOCHONDRIAL"/>
    <property type="match status" value="1"/>
</dbReference>
<protein>
    <recommendedName>
        <fullName evidence="4 11">3-oxoacyl-[acyl-carrier-protein] synthase 2</fullName>
        <ecNumber evidence="3 11">2.3.1.179</ecNumber>
    </recommendedName>
</protein>
<evidence type="ECO:0000256" key="5">
    <source>
        <dbReference type="ARBA" id="ARBA00022516"/>
    </source>
</evidence>
<gene>
    <name evidence="15" type="ORF">MMIC_P0105</name>
</gene>
<dbReference type="FunFam" id="3.40.47.10:FF:000009">
    <property type="entry name" value="3-oxoacyl-[acyl-carrier-protein] synthase 2"/>
    <property type="match status" value="1"/>
</dbReference>
<evidence type="ECO:0000256" key="13">
    <source>
        <dbReference type="RuleBase" id="RU003694"/>
    </source>
</evidence>
<dbReference type="PROSITE" id="PS00606">
    <property type="entry name" value="KS3_1"/>
    <property type="match status" value="1"/>
</dbReference>
<dbReference type="GO" id="GO:0005829">
    <property type="term" value="C:cytosol"/>
    <property type="evidence" value="ECO:0007669"/>
    <property type="project" value="TreeGrafter"/>
</dbReference>
<reference evidence="15 16" key="1">
    <citation type="journal article" date="2017" name="Arch. Microbiol.">
        <title>Mariprofundus micogutta sp. nov., a novel iron-oxidizing zetaproteobacterium isolated from a deep-sea hydrothermal field at the Bayonnaise knoll of the Izu-Ogasawara arc, and a description of Mariprofundales ord. nov. and Zetaproteobacteria classis nov.</title>
        <authorList>
            <person name="Makita H."/>
            <person name="Tanaka E."/>
            <person name="Mitsunobu S."/>
            <person name="Miyazaki M."/>
            <person name="Nunoura T."/>
            <person name="Uematsu K."/>
            <person name="Takaki Y."/>
            <person name="Nishi S."/>
            <person name="Shimamura S."/>
            <person name="Takai K."/>
        </authorList>
    </citation>
    <scope>NUCLEOTIDE SEQUENCE [LARGE SCALE GENOMIC DNA]</scope>
    <source>
        <strain evidence="15 16">ET2</strain>
    </source>
</reference>
<evidence type="ECO:0000256" key="6">
    <source>
        <dbReference type="ARBA" id="ARBA00022679"/>
    </source>
</evidence>
<dbReference type="CDD" id="cd00834">
    <property type="entry name" value="KAS_I_II"/>
    <property type="match status" value="1"/>
</dbReference>
<evidence type="ECO:0000256" key="11">
    <source>
        <dbReference type="PIRNR" id="PIRNR000447"/>
    </source>
</evidence>
<evidence type="ECO:0000256" key="3">
    <source>
        <dbReference type="ARBA" id="ARBA00012356"/>
    </source>
</evidence>
<dbReference type="EC" id="2.3.1.179" evidence="3 11"/>
<dbReference type="InterPro" id="IPR014031">
    <property type="entry name" value="Ketoacyl_synth_C"/>
</dbReference>
<dbReference type="NCBIfam" id="NF005589">
    <property type="entry name" value="PRK07314.1"/>
    <property type="match status" value="1"/>
</dbReference>
<dbReference type="InterPro" id="IPR016039">
    <property type="entry name" value="Thiolase-like"/>
</dbReference>
<dbReference type="UniPathway" id="UPA00094"/>
<dbReference type="EMBL" id="BDFD01000001">
    <property type="protein sequence ID" value="GAV19176.1"/>
    <property type="molecule type" value="Genomic_DNA"/>
</dbReference>
<keyword evidence="10 11" id="KW-0012">Acyltransferase</keyword>
<dbReference type="InterPro" id="IPR000794">
    <property type="entry name" value="Beta-ketoacyl_synthase"/>
</dbReference>
<evidence type="ECO:0000256" key="10">
    <source>
        <dbReference type="ARBA" id="ARBA00023315"/>
    </source>
</evidence>
<dbReference type="Gene3D" id="3.40.47.10">
    <property type="match status" value="1"/>
</dbReference>
<dbReference type="AlphaFoldDB" id="A0A1L8CJU8"/>
<evidence type="ECO:0000256" key="12">
    <source>
        <dbReference type="PIRSR" id="PIRSR000447-1"/>
    </source>
</evidence>
<dbReference type="InterPro" id="IPR014030">
    <property type="entry name" value="Ketoacyl_synth_N"/>
</dbReference>
<proteinExistence type="inferred from homology"/>
<dbReference type="GO" id="GO:0004315">
    <property type="term" value="F:3-oxoacyl-[acyl-carrier-protein] synthase activity"/>
    <property type="evidence" value="ECO:0007669"/>
    <property type="project" value="UniProtKB-UniRule"/>
</dbReference>
<dbReference type="RefSeq" id="WP_072658371.1">
    <property type="nucleotide sequence ID" value="NZ_BDFD01000001.1"/>
</dbReference>
<comment type="catalytic activity">
    <reaction evidence="11">
        <text>(9Z)-hexadecenoyl-[ACP] + malonyl-[ACP] + H(+) = 3-oxo-(11Z)-octadecenoyl-[ACP] + holo-[ACP] + CO2</text>
        <dbReference type="Rhea" id="RHEA:55040"/>
        <dbReference type="Rhea" id="RHEA-COMP:9623"/>
        <dbReference type="Rhea" id="RHEA-COMP:9685"/>
        <dbReference type="Rhea" id="RHEA-COMP:10800"/>
        <dbReference type="Rhea" id="RHEA-COMP:14074"/>
        <dbReference type="ChEBI" id="CHEBI:15378"/>
        <dbReference type="ChEBI" id="CHEBI:16526"/>
        <dbReference type="ChEBI" id="CHEBI:64479"/>
        <dbReference type="ChEBI" id="CHEBI:78449"/>
        <dbReference type="ChEBI" id="CHEBI:83989"/>
        <dbReference type="ChEBI" id="CHEBI:138538"/>
        <dbReference type="EC" id="2.3.1.179"/>
    </reaction>
</comment>
<evidence type="ECO:0000313" key="15">
    <source>
        <dbReference type="EMBL" id="GAV19176.1"/>
    </source>
</evidence>
<keyword evidence="6 11" id="KW-0808">Transferase</keyword>
<dbReference type="NCBIfam" id="NF004970">
    <property type="entry name" value="PRK06333.1"/>
    <property type="match status" value="1"/>
</dbReference>
<keyword evidence="5 11" id="KW-0444">Lipid biosynthesis</keyword>
<dbReference type="GO" id="GO:0006633">
    <property type="term" value="P:fatty acid biosynthetic process"/>
    <property type="evidence" value="ECO:0007669"/>
    <property type="project" value="UniProtKB-UniRule"/>
</dbReference>
<dbReference type="Pfam" id="PF00109">
    <property type="entry name" value="ketoacyl-synt"/>
    <property type="match status" value="1"/>
</dbReference>
<dbReference type="NCBIfam" id="TIGR03150">
    <property type="entry name" value="fabF"/>
    <property type="match status" value="1"/>
</dbReference>
<comment type="pathway">
    <text evidence="1 11">Lipid metabolism; fatty acid biosynthesis.</text>
</comment>
<keyword evidence="9 11" id="KW-0275">Fatty acid biosynthesis</keyword>
<comment type="similarity">
    <text evidence="2 11 13">Belongs to the thiolase-like superfamily. Beta-ketoacyl-ACP synthases family.</text>
</comment>
<evidence type="ECO:0000256" key="7">
    <source>
        <dbReference type="ARBA" id="ARBA00022832"/>
    </source>
</evidence>
<accession>A0A1L8CJU8</accession>
<dbReference type="InterPro" id="IPR017568">
    <property type="entry name" value="3-oxoacyl-ACP_synth-2"/>
</dbReference>
<evidence type="ECO:0000256" key="4">
    <source>
        <dbReference type="ARBA" id="ARBA00014657"/>
    </source>
</evidence>
<dbReference type="Pfam" id="PF02801">
    <property type="entry name" value="Ketoacyl-synt_C"/>
    <property type="match status" value="1"/>
</dbReference>
<feature type="active site" description="For beta-ketoacyl synthase activity" evidence="12">
    <location>
        <position position="165"/>
    </location>
</feature>
<dbReference type="OrthoDB" id="5288344at2"/>
<dbReference type="Proteomes" id="UP000231632">
    <property type="component" value="Unassembled WGS sequence"/>
</dbReference>
<dbReference type="InterPro" id="IPR020841">
    <property type="entry name" value="PKS_Beta-ketoAc_synthase_dom"/>
</dbReference>
<evidence type="ECO:0000256" key="9">
    <source>
        <dbReference type="ARBA" id="ARBA00023160"/>
    </source>
</evidence>
<dbReference type="STRING" id="1921010.MMIC_P0105"/>